<feature type="transmembrane region" description="Helical" evidence="6">
    <location>
        <begin position="239"/>
        <end position="258"/>
    </location>
</feature>
<proteinExistence type="predicted"/>
<organism evidence="8 9">
    <name type="scientific">Actinomadura barringtoniae</name>
    <dbReference type="NCBI Taxonomy" id="1427535"/>
    <lineage>
        <taxon>Bacteria</taxon>
        <taxon>Bacillati</taxon>
        <taxon>Actinomycetota</taxon>
        <taxon>Actinomycetes</taxon>
        <taxon>Streptosporangiales</taxon>
        <taxon>Thermomonosporaceae</taxon>
        <taxon>Actinomadura</taxon>
    </lineage>
</organism>
<evidence type="ECO:0000256" key="5">
    <source>
        <dbReference type="ARBA" id="ARBA00023136"/>
    </source>
</evidence>
<keyword evidence="5 6" id="KW-0472">Membrane</keyword>
<dbReference type="AlphaFoldDB" id="A0A939TA48"/>
<dbReference type="Proteomes" id="UP000669179">
    <property type="component" value="Unassembled WGS sequence"/>
</dbReference>
<dbReference type="GO" id="GO:0005886">
    <property type="term" value="C:plasma membrane"/>
    <property type="evidence" value="ECO:0007669"/>
    <property type="project" value="UniProtKB-SubCell"/>
</dbReference>
<evidence type="ECO:0000259" key="7">
    <source>
        <dbReference type="PROSITE" id="PS50850"/>
    </source>
</evidence>
<dbReference type="SUPFAM" id="SSF103473">
    <property type="entry name" value="MFS general substrate transporter"/>
    <property type="match status" value="1"/>
</dbReference>
<feature type="transmembrane region" description="Helical" evidence="6">
    <location>
        <begin position="174"/>
        <end position="194"/>
    </location>
</feature>
<dbReference type="Pfam" id="PF07690">
    <property type="entry name" value="MFS_1"/>
    <property type="match status" value="1"/>
</dbReference>
<dbReference type="Gene3D" id="1.20.1720.10">
    <property type="entry name" value="Multidrug resistance protein D"/>
    <property type="match status" value="1"/>
</dbReference>
<feature type="transmembrane region" description="Helical" evidence="6">
    <location>
        <begin position="148"/>
        <end position="168"/>
    </location>
</feature>
<dbReference type="Gene3D" id="1.20.1250.20">
    <property type="entry name" value="MFS general substrate transporter like domains"/>
    <property type="match status" value="1"/>
</dbReference>
<dbReference type="PROSITE" id="PS50850">
    <property type="entry name" value="MFS"/>
    <property type="match status" value="1"/>
</dbReference>
<keyword evidence="3 6" id="KW-0812">Transmembrane</keyword>
<comment type="subcellular location">
    <subcellularLocation>
        <location evidence="1">Cell membrane</location>
        <topology evidence="1">Multi-pass membrane protein</topology>
    </subcellularLocation>
</comment>
<keyword evidence="2" id="KW-0813">Transport</keyword>
<dbReference type="PANTHER" id="PTHR42718">
    <property type="entry name" value="MAJOR FACILITATOR SUPERFAMILY MULTIDRUG TRANSPORTER MFSC"/>
    <property type="match status" value="1"/>
</dbReference>
<dbReference type="InterPro" id="IPR020846">
    <property type="entry name" value="MFS_dom"/>
</dbReference>
<dbReference type="InterPro" id="IPR036259">
    <property type="entry name" value="MFS_trans_sf"/>
</dbReference>
<feature type="transmembrane region" description="Helical" evidence="6">
    <location>
        <begin position="306"/>
        <end position="325"/>
    </location>
</feature>
<dbReference type="PANTHER" id="PTHR42718:SF9">
    <property type="entry name" value="MAJOR FACILITATOR SUPERFAMILY MULTIDRUG TRANSPORTER MFSC"/>
    <property type="match status" value="1"/>
</dbReference>
<dbReference type="GO" id="GO:0022857">
    <property type="term" value="F:transmembrane transporter activity"/>
    <property type="evidence" value="ECO:0007669"/>
    <property type="project" value="InterPro"/>
</dbReference>
<feature type="transmembrane region" description="Helical" evidence="6">
    <location>
        <begin position="206"/>
        <end position="227"/>
    </location>
</feature>
<evidence type="ECO:0000256" key="6">
    <source>
        <dbReference type="SAM" id="Phobius"/>
    </source>
</evidence>
<dbReference type="EMBL" id="JAGEOJ010000031">
    <property type="protein sequence ID" value="MBO2455004.1"/>
    <property type="molecule type" value="Genomic_DNA"/>
</dbReference>
<keyword evidence="9" id="KW-1185">Reference proteome</keyword>
<feature type="transmembrane region" description="Helical" evidence="6">
    <location>
        <begin position="59"/>
        <end position="81"/>
    </location>
</feature>
<feature type="transmembrane region" description="Helical" evidence="6">
    <location>
        <begin position="463"/>
        <end position="483"/>
    </location>
</feature>
<dbReference type="RefSeq" id="WP_208263234.1">
    <property type="nucleotide sequence ID" value="NZ_JAGEOJ010000031.1"/>
</dbReference>
<keyword evidence="4 6" id="KW-1133">Transmembrane helix</keyword>
<accession>A0A939TA48</accession>
<feature type="domain" description="Major facilitator superfamily (MFS) profile" evidence="7">
    <location>
        <begin position="1"/>
        <end position="487"/>
    </location>
</feature>
<evidence type="ECO:0000256" key="1">
    <source>
        <dbReference type="ARBA" id="ARBA00004651"/>
    </source>
</evidence>
<feature type="transmembrane region" description="Helical" evidence="6">
    <location>
        <begin position="337"/>
        <end position="359"/>
    </location>
</feature>
<feature type="transmembrane region" description="Helical" evidence="6">
    <location>
        <begin position="25"/>
        <end position="44"/>
    </location>
</feature>
<feature type="transmembrane region" description="Helical" evidence="6">
    <location>
        <begin position="365"/>
        <end position="391"/>
    </location>
</feature>
<evidence type="ECO:0000313" key="8">
    <source>
        <dbReference type="EMBL" id="MBO2455004.1"/>
    </source>
</evidence>
<evidence type="ECO:0000256" key="2">
    <source>
        <dbReference type="ARBA" id="ARBA00022448"/>
    </source>
</evidence>
<feature type="transmembrane region" description="Helical" evidence="6">
    <location>
        <begin position="114"/>
        <end position="136"/>
    </location>
</feature>
<name>A0A939TA48_9ACTN</name>
<gene>
    <name evidence="8" type="ORF">J4573_48510</name>
</gene>
<evidence type="ECO:0000256" key="3">
    <source>
        <dbReference type="ARBA" id="ARBA00022692"/>
    </source>
</evidence>
<evidence type="ECO:0000256" key="4">
    <source>
        <dbReference type="ARBA" id="ARBA00022989"/>
    </source>
</evidence>
<dbReference type="CDD" id="cd17321">
    <property type="entry name" value="MFS_MMR_MDR_like"/>
    <property type="match status" value="1"/>
</dbReference>
<protein>
    <submittedName>
        <fullName evidence="8">MFS transporter</fullName>
    </submittedName>
</protein>
<feature type="transmembrane region" description="Helical" evidence="6">
    <location>
        <begin position="88"/>
        <end position="108"/>
    </location>
</feature>
<sequence length="487" mass="49720">MTLNAVRSAPSIGPDHRRRRGMTPLMSACVVLVVAMVASINLALPKLAASDLTPSSTQLLWIVDAYVLVFGCLLIPAGALGDRFGRKGVLLSGLAVFAAGCLLSVVAPTVPVLVAGRLITGVGAALIMPATLSLLLQVTEPERKPQAIATWTAATGIAGAVGNVGGGAVLQWLAWQWLFGAGAAIAVVLAVLVARVAPRGERHDAALDLIGAALLTLALFALLFGIIEGSSYGWSSARVLGGFAVAVLLLAAFVGYALRAAHPLLDPRIFALSRLRGGVLGVGLAFFGLFALFFVNAQYLQYAKGYSPLLTGVAIAPLVVGMVVVSKRSIGLAGHFGTRTVVAVGMAVLAVGLGLLSLVDASTPYYLYAAILVVMSAGMGLCLPCLSVGVMSALPHAQSGLGSGLNSASREIGSALGVAVFGTILTSRFADALPGHVQSVGQALAMTRDRAAVLDAFTDAMSMGYRVVAAVVLLGAVIVVTGFRSDN</sequence>
<reference evidence="8" key="1">
    <citation type="submission" date="2021-03" db="EMBL/GenBank/DDBJ databases">
        <authorList>
            <person name="Kanchanasin P."/>
            <person name="Saeng-In P."/>
            <person name="Phongsopitanun W."/>
            <person name="Yuki M."/>
            <person name="Kudo T."/>
            <person name="Ohkuma M."/>
            <person name="Tanasupawat S."/>
        </authorList>
    </citation>
    <scope>NUCLEOTIDE SEQUENCE</scope>
    <source>
        <strain evidence="8">GKU 128</strain>
    </source>
</reference>
<dbReference type="InterPro" id="IPR011701">
    <property type="entry name" value="MFS"/>
</dbReference>
<feature type="transmembrane region" description="Helical" evidence="6">
    <location>
        <begin position="279"/>
        <end position="300"/>
    </location>
</feature>
<evidence type="ECO:0000313" key="9">
    <source>
        <dbReference type="Proteomes" id="UP000669179"/>
    </source>
</evidence>
<comment type="caution">
    <text evidence="8">The sequence shown here is derived from an EMBL/GenBank/DDBJ whole genome shotgun (WGS) entry which is preliminary data.</text>
</comment>